<evidence type="ECO:0000256" key="6">
    <source>
        <dbReference type="SAM" id="MobiDB-lite"/>
    </source>
</evidence>
<dbReference type="InterPro" id="IPR017871">
    <property type="entry name" value="ABC_transporter-like_CS"/>
</dbReference>
<evidence type="ECO:0000256" key="4">
    <source>
        <dbReference type="ARBA" id="ARBA00022989"/>
    </source>
</evidence>
<dbReference type="InterPro" id="IPR027417">
    <property type="entry name" value="P-loop_NTPase"/>
</dbReference>
<evidence type="ECO:0000259" key="8">
    <source>
        <dbReference type="PROSITE" id="PS50893"/>
    </source>
</evidence>
<feature type="domain" description="ABC transporter" evidence="8">
    <location>
        <begin position="467"/>
        <end position="712"/>
    </location>
</feature>
<dbReference type="InterPro" id="IPR003439">
    <property type="entry name" value="ABC_transporter-like_ATP-bd"/>
</dbReference>
<dbReference type="EMBL" id="JANCYW010000001">
    <property type="protein sequence ID" value="KAK4534066.1"/>
    <property type="molecule type" value="Genomic_DNA"/>
</dbReference>
<dbReference type="GO" id="GO:0005524">
    <property type="term" value="F:ATP binding"/>
    <property type="evidence" value="ECO:0007669"/>
    <property type="project" value="InterPro"/>
</dbReference>
<dbReference type="PROSITE" id="PS50893">
    <property type="entry name" value="ABC_TRANSPORTER_2"/>
    <property type="match status" value="1"/>
</dbReference>
<dbReference type="PANTHER" id="PTHR11384:SF59">
    <property type="entry name" value="LYSOSOMAL COBALAMIN TRANSPORTER ABCD4"/>
    <property type="match status" value="1"/>
</dbReference>
<feature type="transmembrane region" description="Helical" evidence="7">
    <location>
        <begin position="275"/>
        <end position="298"/>
    </location>
</feature>
<comment type="caution">
    <text evidence="9">The sequence shown here is derived from an EMBL/GenBank/DDBJ whole genome shotgun (WGS) entry which is preliminary data.</text>
</comment>
<evidence type="ECO:0000256" key="7">
    <source>
        <dbReference type="SAM" id="Phobius"/>
    </source>
</evidence>
<evidence type="ECO:0000256" key="5">
    <source>
        <dbReference type="ARBA" id="ARBA00023136"/>
    </source>
</evidence>
<protein>
    <recommendedName>
        <fullName evidence="8">ABC transporter domain-containing protein</fullName>
    </recommendedName>
</protein>
<accession>A0AAV9IPD2</accession>
<dbReference type="Gene3D" id="3.40.50.300">
    <property type="entry name" value="P-loop containing nucleotide triphosphate hydrolases"/>
    <property type="match status" value="1"/>
</dbReference>
<evidence type="ECO:0000256" key="1">
    <source>
        <dbReference type="ARBA" id="ARBA00008575"/>
    </source>
</evidence>
<dbReference type="InterPro" id="IPR011527">
    <property type="entry name" value="ABC1_TM_dom"/>
</dbReference>
<feature type="transmembrane region" description="Helical" evidence="7">
    <location>
        <begin position="361"/>
        <end position="380"/>
    </location>
</feature>
<sequence>MPVDAPEAGPSRSIPIDWQEAAGTEASGDSEPFHSNIFPHSDQKLRWERRATPDSSLNPSRQARVDLLFWRRFRRLLSVCLQRHYDRWLLGLALPVLIALCLLSSYRLLLAPGRIYATLVDGSSARFRMELARLFELALLVAVLRTLRGTLGEWMANRWRWHLTRHLHARYLSPTLTDFAMDAARPGERVNGRLASPYHPSPATVPPLYLLTRPTHRIENPDQRMVTEVRLFCQTCLALLAGTTGSGGLLEGAATLAWYSVAAAYRTGWRGVVVVYGWSALSIAASWMLANITAPAIYRQEVVESSFRYHHVHVRDRAEAMSMLGAGADEWRHLNRLLLRVVRAAATVIRRHAPMNAANHCFAYLAPLTAYAIVGAALFYGDGATTTSAAAERAEWISQTASVLIQLLYAFTTLIHHDAQLSELAAYVSRLGGLHEALPRSRRGGCVMTSDANELETVERSPPLLQVQEADLVVPDTGLLLLRQIDLRIIRGAHTLILGRSGSGKTSLMRALRGLWPLQHPRTAGVCACRLPLPTTVAGAASGVLFLGAEPDLPVDVMDGALAGLIAYPSPTTGTPDEHSARVSKVSPASSWRLPTEVEMQQLLQRVGLARLLPRYPQLNGPRDWSAALSHGEQQLLCMARLLWHQPALAVLDEALRGADSDAAAEALSSAMQCGITVLYLSEPHTSLSPLFPRHLMITDDQRLLPVEPARA</sequence>
<gene>
    <name evidence="9" type="ORF">CDCA_CDCA01G0091</name>
</gene>
<feature type="region of interest" description="Disordered" evidence="6">
    <location>
        <begin position="1"/>
        <end position="38"/>
    </location>
</feature>
<dbReference type="GO" id="GO:0016020">
    <property type="term" value="C:membrane"/>
    <property type="evidence" value="ECO:0007669"/>
    <property type="project" value="InterPro"/>
</dbReference>
<dbReference type="SUPFAM" id="SSF52540">
    <property type="entry name" value="P-loop containing nucleoside triphosphate hydrolases"/>
    <property type="match status" value="1"/>
</dbReference>
<dbReference type="Proteomes" id="UP001301350">
    <property type="component" value="Unassembled WGS sequence"/>
</dbReference>
<keyword evidence="5 7" id="KW-0472">Membrane</keyword>
<keyword evidence="2" id="KW-0813">Transport</keyword>
<keyword evidence="4 7" id="KW-1133">Transmembrane helix</keyword>
<dbReference type="Pfam" id="PF00005">
    <property type="entry name" value="ABC_tran"/>
    <property type="match status" value="1"/>
</dbReference>
<feature type="transmembrane region" description="Helical" evidence="7">
    <location>
        <begin position="88"/>
        <end position="110"/>
    </location>
</feature>
<evidence type="ECO:0000256" key="3">
    <source>
        <dbReference type="ARBA" id="ARBA00022692"/>
    </source>
</evidence>
<dbReference type="PROSITE" id="PS00211">
    <property type="entry name" value="ABC_TRANSPORTER_1"/>
    <property type="match status" value="1"/>
</dbReference>
<evidence type="ECO:0000313" key="10">
    <source>
        <dbReference type="Proteomes" id="UP001301350"/>
    </source>
</evidence>
<reference evidence="9 10" key="1">
    <citation type="submission" date="2022-07" db="EMBL/GenBank/DDBJ databases">
        <title>Genome-wide signatures of adaptation to extreme environments.</title>
        <authorList>
            <person name="Cho C.H."/>
            <person name="Yoon H.S."/>
        </authorList>
    </citation>
    <scope>NUCLEOTIDE SEQUENCE [LARGE SCALE GENOMIC DNA]</scope>
    <source>
        <strain evidence="9 10">DBV 063 E5</strain>
    </source>
</reference>
<proteinExistence type="inferred from homology"/>
<dbReference type="PANTHER" id="PTHR11384">
    <property type="entry name" value="ATP-BINDING CASSETTE, SUB-FAMILY D MEMBER"/>
    <property type="match status" value="1"/>
</dbReference>
<dbReference type="GO" id="GO:0016887">
    <property type="term" value="F:ATP hydrolysis activity"/>
    <property type="evidence" value="ECO:0007669"/>
    <property type="project" value="InterPro"/>
</dbReference>
<name>A0AAV9IPD2_CYACA</name>
<comment type="similarity">
    <text evidence="1">Belongs to the ABC transporter superfamily. ABCD family. Peroxisomal fatty acyl CoA transporter (TC 3.A.1.203) subfamily.</text>
</comment>
<evidence type="ECO:0000256" key="2">
    <source>
        <dbReference type="ARBA" id="ARBA00022448"/>
    </source>
</evidence>
<dbReference type="InterPro" id="IPR036640">
    <property type="entry name" value="ABC1_TM_sf"/>
</dbReference>
<evidence type="ECO:0000313" key="9">
    <source>
        <dbReference type="EMBL" id="KAK4534066.1"/>
    </source>
</evidence>
<keyword evidence="10" id="KW-1185">Reference proteome</keyword>
<dbReference type="GO" id="GO:0140359">
    <property type="term" value="F:ABC-type transporter activity"/>
    <property type="evidence" value="ECO:0007669"/>
    <property type="project" value="InterPro"/>
</dbReference>
<organism evidence="9 10">
    <name type="scientific">Cyanidium caldarium</name>
    <name type="common">Red alga</name>
    <dbReference type="NCBI Taxonomy" id="2771"/>
    <lineage>
        <taxon>Eukaryota</taxon>
        <taxon>Rhodophyta</taxon>
        <taxon>Bangiophyceae</taxon>
        <taxon>Cyanidiales</taxon>
        <taxon>Cyanidiaceae</taxon>
        <taxon>Cyanidium</taxon>
    </lineage>
</organism>
<dbReference type="InterPro" id="IPR050835">
    <property type="entry name" value="ABC_transporter_sub-D"/>
</dbReference>
<dbReference type="AlphaFoldDB" id="A0AAV9IPD2"/>
<keyword evidence="3 7" id="KW-0812">Transmembrane</keyword>
<dbReference type="SUPFAM" id="SSF90123">
    <property type="entry name" value="ABC transporter transmembrane region"/>
    <property type="match status" value="1"/>
</dbReference>
<dbReference type="Pfam" id="PF06472">
    <property type="entry name" value="ABC_membrane_2"/>
    <property type="match status" value="2"/>
</dbReference>